<comment type="caution">
    <text evidence="1">The sequence shown here is derived from an EMBL/GenBank/DDBJ whole genome shotgun (WGS) entry which is preliminary data.</text>
</comment>
<evidence type="ECO:0000313" key="1">
    <source>
        <dbReference type="EMBL" id="CAF2039610.1"/>
    </source>
</evidence>
<reference evidence="1" key="1">
    <citation type="submission" date="2021-02" db="EMBL/GenBank/DDBJ databases">
        <authorList>
            <person name="Nowell W R."/>
        </authorList>
    </citation>
    <scope>NUCLEOTIDE SEQUENCE</scope>
</reference>
<evidence type="ECO:0000313" key="2">
    <source>
        <dbReference type="Proteomes" id="UP000663824"/>
    </source>
</evidence>
<sequence length="79" mass="8943">DLYHFNATTDNNDQCRETVERNSEIFKKSSLSNQTRLDSTVGLTRLDSTRHIFEKSPLGSTRLDLGRVDLPSTRLGFGL</sequence>
<organism evidence="1 2">
    <name type="scientific">Rotaria magnacalcarata</name>
    <dbReference type="NCBI Taxonomy" id="392030"/>
    <lineage>
        <taxon>Eukaryota</taxon>
        <taxon>Metazoa</taxon>
        <taxon>Spiralia</taxon>
        <taxon>Gnathifera</taxon>
        <taxon>Rotifera</taxon>
        <taxon>Eurotatoria</taxon>
        <taxon>Bdelloidea</taxon>
        <taxon>Philodinida</taxon>
        <taxon>Philodinidae</taxon>
        <taxon>Rotaria</taxon>
    </lineage>
</organism>
<dbReference type="AlphaFoldDB" id="A0A816NTE2"/>
<dbReference type="Proteomes" id="UP000663824">
    <property type="component" value="Unassembled WGS sequence"/>
</dbReference>
<gene>
    <name evidence="1" type="ORF">MBJ925_LOCUS11175</name>
</gene>
<feature type="non-terminal residue" evidence="1">
    <location>
        <position position="1"/>
    </location>
</feature>
<dbReference type="EMBL" id="CAJNRE010004879">
    <property type="protein sequence ID" value="CAF2039610.1"/>
    <property type="molecule type" value="Genomic_DNA"/>
</dbReference>
<accession>A0A816NTE2</accession>
<name>A0A816NTE2_9BILA</name>
<protein>
    <submittedName>
        <fullName evidence="1">Uncharacterized protein</fullName>
    </submittedName>
</protein>
<proteinExistence type="predicted"/>